<evidence type="ECO:0000313" key="1">
    <source>
        <dbReference type="EMBL" id="PNT21746.1"/>
    </source>
</evidence>
<dbReference type="InParanoid" id="A0A2K1Z8Y9"/>
<name>A0A2K1Z8Y9_POPTR</name>
<dbReference type="Proteomes" id="UP000006729">
    <property type="component" value="Chromosome 9"/>
</dbReference>
<dbReference type="EMBL" id="CM009298">
    <property type="protein sequence ID" value="PNT21746.1"/>
    <property type="molecule type" value="Genomic_DNA"/>
</dbReference>
<protein>
    <submittedName>
        <fullName evidence="1">Uncharacterized protein</fullName>
    </submittedName>
</protein>
<dbReference type="AlphaFoldDB" id="A0A2K1Z8Y9"/>
<gene>
    <name evidence="1" type="ORF">POPTR_009G165500</name>
</gene>
<proteinExistence type="predicted"/>
<reference evidence="1 2" key="1">
    <citation type="journal article" date="2006" name="Science">
        <title>The genome of black cottonwood, Populus trichocarpa (Torr. &amp; Gray).</title>
        <authorList>
            <person name="Tuskan G.A."/>
            <person name="Difazio S."/>
            <person name="Jansson S."/>
            <person name="Bohlmann J."/>
            <person name="Grigoriev I."/>
            <person name="Hellsten U."/>
            <person name="Putnam N."/>
            <person name="Ralph S."/>
            <person name="Rombauts S."/>
            <person name="Salamov A."/>
            <person name="Schein J."/>
            <person name="Sterck L."/>
            <person name="Aerts A."/>
            <person name="Bhalerao R.R."/>
            <person name="Bhalerao R.P."/>
            <person name="Blaudez D."/>
            <person name="Boerjan W."/>
            <person name="Brun A."/>
            <person name="Brunner A."/>
            <person name="Busov V."/>
            <person name="Campbell M."/>
            <person name="Carlson J."/>
            <person name="Chalot M."/>
            <person name="Chapman J."/>
            <person name="Chen G.L."/>
            <person name="Cooper D."/>
            <person name="Coutinho P.M."/>
            <person name="Couturier J."/>
            <person name="Covert S."/>
            <person name="Cronk Q."/>
            <person name="Cunningham R."/>
            <person name="Davis J."/>
            <person name="Degroeve S."/>
            <person name="Dejardin A."/>
            <person name="Depamphilis C."/>
            <person name="Detter J."/>
            <person name="Dirks B."/>
            <person name="Dubchak I."/>
            <person name="Duplessis S."/>
            <person name="Ehlting J."/>
            <person name="Ellis B."/>
            <person name="Gendler K."/>
            <person name="Goodstein D."/>
            <person name="Gribskov M."/>
            <person name="Grimwood J."/>
            <person name="Groover A."/>
            <person name="Gunter L."/>
            <person name="Hamberger B."/>
            <person name="Heinze B."/>
            <person name="Helariutta Y."/>
            <person name="Henrissat B."/>
            <person name="Holligan D."/>
            <person name="Holt R."/>
            <person name="Huang W."/>
            <person name="Islam-Faridi N."/>
            <person name="Jones S."/>
            <person name="Jones-Rhoades M."/>
            <person name="Jorgensen R."/>
            <person name="Joshi C."/>
            <person name="Kangasjarvi J."/>
            <person name="Karlsson J."/>
            <person name="Kelleher C."/>
            <person name="Kirkpatrick R."/>
            <person name="Kirst M."/>
            <person name="Kohler A."/>
            <person name="Kalluri U."/>
            <person name="Larimer F."/>
            <person name="Leebens-Mack J."/>
            <person name="Leple J.C."/>
            <person name="Locascio P."/>
            <person name="Lou Y."/>
            <person name="Lucas S."/>
            <person name="Martin F."/>
            <person name="Montanini B."/>
            <person name="Napoli C."/>
            <person name="Nelson D.R."/>
            <person name="Nelson C."/>
            <person name="Nieminen K."/>
            <person name="Nilsson O."/>
            <person name="Pereda V."/>
            <person name="Peter G."/>
            <person name="Philippe R."/>
            <person name="Pilate G."/>
            <person name="Poliakov A."/>
            <person name="Razumovskaya J."/>
            <person name="Richardson P."/>
            <person name="Rinaldi C."/>
            <person name="Ritland K."/>
            <person name="Rouze P."/>
            <person name="Ryaboy D."/>
            <person name="Schmutz J."/>
            <person name="Schrader J."/>
            <person name="Segerman B."/>
            <person name="Shin H."/>
            <person name="Siddiqui A."/>
            <person name="Sterky F."/>
            <person name="Terry A."/>
            <person name="Tsai C.J."/>
            <person name="Uberbacher E."/>
            <person name="Unneberg P."/>
            <person name="Vahala J."/>
            <person name="Wall K."/>
            <person name="Wessler S."/>
            <person name="Yang G."/>
            <person name="Yin T."/>
            <person name="Douglas C."/>
            <person name="Marra M."/>
            <person name="Sandberg G."/>
            <person name="Van de Peer Y."/>
            <person name="Rokhsar D."/>
        </authorList>
    </citation>
    <scope>NUCLEOTIDE SEQUENCE [LARGE SCALE GENOMIC DNA]</scope>
    <source>
        <strain evidence="2">cv. Nisqually</strain>
    </source>
</reference>
<sequence>MVMEYGAVESWVKKYNMGAYLPRGLEQDKSFKDSKFYLNSGFVKVLCLLKNGETMLEYECRALVSSDPKHGTFKDLMSHGVPGLSEAVLHVGNLRWIDSVTETWCAEKQEFASHKLCLLCSFCYCCCPCVCLELCYCVKSQICDPSFGACQLYHQFGVRLYIANHFIYGKILYLSSIFYRKHIETEWILSRLCYCSSEESLLLQGIFFKSKQNQITEVSNHITQHELQIILPA</sequence>
<organism evidence="1 2">
    <name type="scientific">Populus trichocarpa</name>
    <name type="common">Western balsam poplar</name>
    <name type="synonym">Populus balsamifera subsp. trichocarpa</name>
    <dbReference type="NCBI Taxonomy" id="3694"/>
    <lineage>
        <taxon>Eukaryota</taxon>
        <taxon>Viridiplantae</taxon>
        <taxon>Streptophyta</taxon>
        <taxon>Embryophyta</taxon>
        <taxon>Tracheophyta</taxon>
        <taxon>Spermatophyta</taxon>
        <taxon>Magnoliopsida</taxon>
        <taxon>eudicotyledons</taxon>
        <taxon>Gunneridae</taxon>
        <taxon>Pentapetalae</taxon>
        <taxon>rosids</taxon>
        <taxon>fabids</taxon>
        <taxon>Malpighiales</taxon>
        <taxon>Salicaceae</taxon>
        <taxon>Saliceae</taxon>
        <taxon>Populus</taxon>
    </lineage>
</organism>
<keyword evidence="2" id="KW-1185">Reference proteome</keyword>
<accession>A0A2K1Z8Y9</accession>
<evidence type="ECO:0000313" key="2">
    <source>
        <dbReference type="Proteomes" id="UP000006729"/>
    </source>
</evidence>